<name>A0A917H3R4_9BACT</name>
<proteinExistence type="predicted"/>
<dbReference type="AlphaFoldDB" id="A0A917H3R4"/>
<feature type="compositionally biased region" description="Low complexity" evidence="1">
    <location>
        <begin position="15"/>
        <end position="28"/>
    </location>
</feature>
<dbReference type="Proteomes" id="UP000647241">
    <property type="component" value="Unassembled WGS sequence"/>
</dbReference>
<accession>A0A917H3R4</accession>
<organism evidence="2 3">
    <name type="scientific">Edaphobacter dinghuensis</name>
    <dbReference type="NCBI Taxonomy" id="1560005"/>
    <lineage>
        <taxon>Bacteria</taxon>
        <taxon>Pseudomonadati</taxon>
        <taxon>Acidobacteriota</taxon>
        <taxon>Terriglobia</taxon>
        <taxon>Terriglobales</taxon>
        <taxon>Acidobacteriaceae</taxon>
        <taxon>Edaphobacter</taxon>
    </lineage>
</organism>
<evidence type="ECO:0000313" key="2">
    <source>
        <dbReference type="EMBL" id="GGG66509.1"/>
    </source>
</evidence>
<evidence type="ECO:0000256" key="1">
    <source>
        <dbReference type="SAM" id="MobiDB-lite"/>
    </source>
</evidence>
<dbReference type="RefSeq" id="WP_188552590.1">
    <property type="nucleotide sequence ID" value="NZ_BMGT01000001.1"/>
</dbReference>
<reference evidence="2" key="2">
    <citation type="submission" date="2020-09" db="EMBL/GenBank/DDBJ databases">
        <authorList>
            <person name="Sun Q."/>
            <person name="Zhou Y."/>
        </authorList>
    </citation>
    <scope>NUCLEOTIDE SEQUENCE</scope>
    <source>
        <strain evidence="2">CGMCC 1.12997</strain>
    </source>
</reference>
<feature type="region of interest" description="Disordered" evidence="1">
    <location>
        <begin position="1"/>
        <end position="50"/>
    </location>
</feature>
<reference evidence="2" key="1">
    <citation type="journal article" date="2014" name="Int. J. Syst. Evol. Microbiol.">
        <title>Complete genome sequence of Corynebacterium casei LMG S-19264T (=DSM 44701T), isolated from a smear-ripened cheese.</title>
        <authorList>
            <consortium name="US DOE Joint Genome Institute (JGI-PGF)"/>
            <person name="Walter F."/>
            <person name="Albersmeier A."/>
            <person name="Kalinowski J."/>
            <person name="Ruckert C."/>
        </authorList>
    </citation>
    <scope>NUCLEOTIDE SEQUENCE</scope>
    <source>
        <strain evidence="2">CGMCC 1.12997</strain>
    </source>
</reference>
<keyword evidence="3" id="KW-1185">Reference proteome</keyword>
<evidence type="ECO:0000313" key="3">
    <source>
        <dbReference type="Proteomes" id="UP000647241"/>
    </source>
</evidence>
<comment type="caution">
    <text evidence="2">The sequence shown here is derived from an EMBL/GenBank/DDBJ whole genome shotgun (WGS) entry which is preliminary data.</text>
</comment>
<protein>
    <submittedName>
        <fullName evidence="2">Uncharacterized protein</fullName>
    </submittedName>
</protein>
<sequence length="50" mass="5252">MDKQRPPSPRDMSHKGGQQSGQQAKSGQVMPPGSGQMAQPPKGTPTHGNK</sequence>
<dbReference type="EMBL" id="BMGT01000001">
    <property type="protein sequence ID" value="GGG66509.1"/>
    <property type="molecule type" value="Genomic_DNA"/>
</dbReference>
<gene>
    <name evidence="2" type="ORF">GCM10011585_05440</name>
</gene>